<sequence length="215" mass="23810">MTPRRPLHLLTRTICRVIRLDANVEHSKISDRLKVRAPPTSHTVSADRRDLNLFGFQAILTELVEDDDKSASCSRKTGNALPQIHDLYTTRWRAAVYKGSNDIWQGYRSLPVTEAIRCRTTATGALYTKNAQLENMLVAFMDHNFGEAMADRIQNENMAHDIQSGHSSKSAAGTLRYRDTGSSQDKRCTFLSCAPSPNGFLGAINPGSVTNCVAI</sequence>
<organism evidence="1 2">
    <name type="scientific">Lipomyces tetrasporus</name>
    <dbReference type="NCBI Taxonomy" id="54092"/>
    <lineage>
        <taxon>Eukaryota</taxon>
        <taxon>Fungi</taxon>
        <taxon>Dikarya</taxon>
        <taxon>Ascomycota</taxon>
        <taxon>Saccharomycotina</taxon>
        <taxon>Lipomycetes</taxon>
        <taxon>Lipomycetales</taxon>
        <taxon>Lipomycetaceae</taxon>
        <taxon>Lipomyces</taxon>
    </lineage>
</organism>
<accession>A0AAD7R0V3</accession>
<protein>
    <submittedName>
        <fullName evidence="1">Uncharacterized protein</fullName>
    </submittedName>
</protein>
<dbReference type="RefSeq" id="XP_056047057.1">
    <property type="nucleotide sequence ID" value="XM_056190639.1"/>
</dbReference>
<dbReference type="AlphaFoldDB" id="A0AAD7R0V3"/>
<evidence type="ECO:0000313" key="1">
    <source>
        <dbReference type="EMBL" id="KAJ8103607.1"/>
    </source>
</evidence>
<proteinExistence type="predicted"/>
<reference evidence="1" key="1">
    <citation type="submission" date="2023-03" db="EMBL/GenBank/DDBJ databases">
        <title>Near-Complete genome sequence of Lipomyces tetrasporous NRRL Y-64009, an oleaginous yeast capable of growing on lignocellulosic hydrolysates.</title>
        <authorList>
            <consortium name="Lawrence Berkeley National Laboratory"/>
            <person name="Jagtap S.S."/>
            <person name="Liu J.-J."/>
            <person name="Walukiewicz H.E."/>
            <person name="Pangilinan J."/>
            <person name="Lipzen A."/>
            <person name="Ahrendt S."/>
            <person name="Koriabine M."/>
            <person name="Cobaugh K."/>
            <person name="Salamov A."/>
            <person name="Yoshinaga Y."/>
            <person name="Ng V."/>
            <person name="Daum C."/>
            <person name="Grigoriev I.V."/>
            <person name="Slininger P.J."/>
            <person name="Dien B.S."/>
            <person name="Jin Y.-S."/>
            <person name="Rao C.V."/>
        </authorList>
    </citation>
    <scope>NUCLEOTIDE SEQUENCE</scope>
    <source>
        <strain evidence="1">NRRL Y-64009</strain>
    </source>
</reference>
<evidence type="ECO:0000313" key="2">
    <source>
        <dbReference type="Proteomes" id="UP001217417"/>
    </source>
</evidence>
<dbReference type="EMBL" id="JARPMG010000001">
    <property type="protein sequence ID" value="KAJ8103607.1"/>
    <property type="molecule type" value="Genomic_DNA"/>
</dbReference>
<dbReference type="GeneID" id="80885805"/>
<name>A0AAD7R0V3_9ASCO</name>
<keyword evidence="2" id="KW-1185">Reference proteome</keyword>
<gene>
    <name evidence="1" type="ORF">POJ06DRAFT_298094</name>
</gene>
<dbReference type="Proteomes" id="UP001217417">
    <property type="component" value="Unassembled WGS sequence"/>
</dbReference>
<comment type="caution">
    <text evidence="1">The sequence shown here is derived from an EMBL/GenBank/DDBJ whole genome shotgun (WGS) entry which is preliminary data.</text>
</comment>